<feature type="compositionally biased region" description="Gly residues" evidence="1">
    <location>
        <begin position="80"/>
        <end position="93"/>
    </location>
</feature>
<dbReference type="AlphaFoldDB" id="A0A8T0QDT5"/>
<sequence length="116" mass="12402">MLGRGRERKVGAERGEDGASSGSTATWLRQGSGPAGVGGRRRRGGRVRERGRECTGRGRNEERRWRLRACGPARGRPRGRGAGPARRGGGPGGEGEEAGRAGPRGEERERAAQLRF</sequence>
<feature type="compositionally biased region" description="Basic and acidic residues" evidence="1">
    <location>
        <begin position="1"/>
        <end position="17"/>
    </location>
</feature>
<comment type="caution">
    <text evidence="2">The sequence shown here is derived from an EMBL/GenBank/DDBJ whole genome shotgun (WGS) entry which is preliminary data.</text>
</comment>
<evidence type="ECO:0000313" key="3">
    <source>
        <dbReference type="Proteomes" id="UP000823388"/>
    </source>
</evidence>
<feature type="compositionally biased region" description="Basic and acidic residues" evidence="1">
    <location>
        <begin position="97"/>
        <end position="116"/>
    </location>
</feature>
<gene>
    <name evidence="2" type="ORF">PVAP13_7KG024803</name>
</gene>
<dbReference type="EMBL" id="CM029049">
    <property type="protein sequence ID" value="KAG2570999.1"/>
    <property type="molecule type" value="Genomic_DNA"/>
</dbReference>
<organism evidence="2 3">
    <name type="scientific">Panicum virgatum</name>
    <name type="common">Blackwell switchgrass</name>
    <dbReference type="NCBI Taxonomy" id="38727"/>
    <lineage>
        <taxon>Eukaryota</taxon>
        <taxon>Viridiplantae</taxon>
        <taxon>Streptophyta</taxon>
        <taxon>Embryophyta</taxon>
        <taxon>Tracheophyta</taxon>
        <taxon>Spermatophyta</taxon>
        <taxon>Magnoliopsida</taxon>
        <taxon>Liliopsida</taxon>
        <taxon>Poales</taxon>
        <taxon>Poaceae</taxon>
        <taxon>PACMAD clade</taxon>
        <taxon>Panicoideae</taxon>
        <taxon>Panicodae</taxon>
        <taxon>Paniceae</taxon>
        <taxon>Panicinae</taxon>
        <taxon>Panicum</taxon>
        <taxon>Panicum sect. Hiantes</taxon>
    </lineage>
</organism>
<feature type="region of interest" description="Disordered" evidence="1">
    <location>
        <begin position="1"/>
        <end position="116"/>
    </location>
</feature>
<proteinExistence type="predicted"/>
<feature type="compositionally biased region" description="Basic and acidic residues" evidence="1">
    <location>
        <begin position="46"/>
        <end position="64"/>
    </location>
</feature>
<evidence type="ECO:0000313" key="2">
    <source>
        <dbReference type="EMBL" id="KAG2570999.1"/>
    </source>
</evidence>
<evidence type="ECO:0000256" key="1">
    <source>
        <dbReference type="SAM" id="MobiDB-lite"/>
    </source>
</evidence>
<dbReference type="Proteomes" id="UP000823388">
    <property type="component" value="Chromosome 7K"/>
</dbReference>
<name>A0A8T0QDT5_PANVG</name>
<accession>A0A8T0QDT5</accession>
<protein>
    <submittedName>
        <fullName evidence="2">Uncharacterized protein</fullName>
    </submittedName>
</protein>
<reference evidence="2" key="1">
    <citation type="submission" date="2020-05" db="EMBL/GenBank/DDBJ databases">
        <title>WGS assembly of Panicum virgatum.</title>
        <authorList>
            <person name="Lovell J.T."/>
            <person name="Jenkins J."/>
            <person name="Shu S."/>
            <person name="Juenger T.E."/>
            <person name="Schmutz J."/>
        </authorList>
    </citation>
    <scope>NUCLEOTIDE SEQUENCE</scope>
    <source>
        <strain evidence="2">AP13</strain>
    </source>
</reference>
<keyword evidence="3" id="KW-1185">Reference proteome</keyword>